<dbReference type="AlphaFoldDB" id="A0A9D1EFM9"/>
<proteinExistence type="predicted"/>
<reference evidence="3" key="2">
    <citation type="journal article" date="2021" name="PeerJ">
        <title>Extensive microbial diversity within the chicken gut microbiome revealed by metagenomics and culture.</title>
        <authorList>
            <person name="Gilroy R."/>
            <person name="Ravi A."/>
            <person name="Getino M."/>
            <person name="Pursley I."/>
            <person name="Horton D.L."/>
            <person name="Alikhan N.F."/>
            <person name="Baker D."/>
            <person name="Gharbi K."/>
            <person name="Hall N."/>
            <person name="Watson M."/>
            <person name="Adriaenssens E.M."/>
            <person name="Foster-Nyarko E."/>
            <person name="Jarju S."/>
            <person name="Secka A."/>
            <person name="Antonio M."/>
            <person name="Oren A."/>
            <person name="Chaudhuri R.R."/>
            <person name="La Ragione R."/>
            <person name="Hildebrand F."/>
            <person name="Pallen M.J."/>
        </authorList>
    </citation>
    <scope>NUCLEOTIDE SEQUENCE</scope>
    <source>
        <strain evidence="3">ChiW13-3771</strain>
    </source>
</reference>
<feature type="chain" id="PRO_5038349860" evidence="2">
    <location>
        <begin position="24"/>
        <end position="216"/>
    </location>
</feature>
<dbReference type="PROSITE" id="PS51257">
    <property type="entry name" value="PROKAR_LIPOPROTEIN"/>
    <property type="match status" value="1"/>
</dbReference>
<evidence type="ECO:0000256" key="2">
    <source>
        <dbReference type="SAM" id="SignalP"/>
    </source>
</evidence>
<name>A0A9D1EFM9_9FIRM</name>
<feature type="coiled-coil region" evidence="1">
    <location>
        <begin position="101"/>
        <end position="147"/>
    </location>
</feature>
<evidence type="ECO:0000313" key="3">
    <source>
        <dbReference type="EMBL" id="HIR89517.1"/>
    </source>
</evidence>
<comment type="caution">
    <text evidence="3">The sequence shown here is derived from an EMBL/GenBank/DDBJ whole genome shotgun (WGS) entry which is preliminary data.</text>
</comment>
<reference evidence="3" key="1">
    <citation type="submission" date="2020-10" db="EMBL/GenBank/DDBJ databases">
        <authorList>
            <person name="Gilroy R."/>
        </authorList>
    </citation>
    <scope>NUCLEOTIDE SEQUENCE</scope>
    <source>
        <strain evidence="3">ChiW13-3771</strain>
    </source>
</reference>
<dbReference type="EMBL" id="DVHN01000149">
    <property type="protein sequence ID" value="HIR89517.1"/>
    <property type="molecule type" value="Genomic_DNA"/>
</dbReference>
<accession>A0A9D1EFM9</accession>
<keyword evidence="2" id="KW-0732">Signal</keyword>
<gene>
    <name evidence="3" type="ORF">IAC96_11265</name>
</gene>
<evidence type="ECO:0000313" key="4">
    <source>
        <dbReference type="Proteomes" id="UP000824201"/>
    </source>
</evidence>
<feature type="signal peptide" evidence="2">
    <location>
        <begin position="1"/>
        <end position="23"/>
    </location>
</feature>
<sequence length="216" mass="25401">MRKGKITKIGMMLFIFMLSTSCGNVPEQLQTEQETVLSTEASLDEKEISKIKEWGKILYEYSSKEDSAIYSKGNSAIVTVNQWEQYVKLYLLEGETEENAKNFATKEAEEYEALYSNAIANGYTVSEEEINRYLENLTQTIQEAKNKEIVTAIIEAFPSEQEYWNYQRTISQKDIPIQKYVEAERETYEQTQNTDWNSYFETWKEKLRQDQNFQKE</sequence>
<organism evidence="3 4">
    <name type="scientific">Candidatus Fimimorpha faecalis</name>
    <dbReference type="NCBI Taxonomy" id="2840824"/>
    <lineage>
        <taxon>Bacteria</taxon>
        <taxon>Bacillati</taxon>
        <taxon>Bacillota</taxon>
        <taxon>Clostridia</taxon>
        <taxon>Eubacteriales</taxon>
        <taxon>Candidatus Fimimorpha</taxon>
    </lineage>
</organism>
<protein>
    <submittedName>
        <fullName evidence="3">Uncharacterized protein</fullName>
    </submittedName>
</protein>
<evidence type="ECO:0000256" key="1">
    <source>
        <dbReference type="SAM" id="Coils"/>
    </source>
</evidence>
<keyword evidence="1" id="KW-0175">Coiled coil</keyword>
<dbReference type="Proteomes" id="UP000824201">
    <property type="component" value="Unassembled WGS sequence"/>
</dbReference>